<dbReference type="Proteomes" id="UP000292919">
    <property type="component" value="Unassembled WGS sequence"/>
</dbReference>
<proteinExistence type="predicted"/>
<evidence type="ECO:0000259" key="7">
    <source>
        <dbReference type="PROSITE" id="PS51387"/>
    </source>
</evidence>
<dbReference type="InterPro" id="IPR016169">
    <property type="entry name" value="FAD-bd_PCMH_sub2"/>
</dbReference>
<dbReference type="GO" id="GO:0071949">
    <property type="term" value="F:FAD binding"/>
    <property type="evidence" value="ECO:0007669"/>
    <property type="project" value="InterPro"/>
</dbReference>
<evidence type="ECO:0000313" key="8">
    <source>
        <dbReference type="EMBL" id="TBH80789.1"/>
    </source>
</evidence>
<feature type="domain" description="FAD-binding PCMH-type" evidence="7">
    <location>
        <begin position="134"/>
        <end position="354"/>
    </location>
</feature>
<dbReference type="InterPro" id="IPR016166">
    <property type="entry name" value="FAD-bd_PCMH"/>
</dbReference>
<dbReference type="PROSITE" id="PS51379">
    <property type="entry name" value="4FE4S_FER_2"/>
    <property type="match status" value="1"/>
</dbReference>
<dbReference type="Pfam" id="PF13183">
    <property type="entry name" value="Fer4_8"/>
    <property type="match status" value="1"/>
</dbReference>
<accession>A0A6H3FC23</accession>
<dbReference type="Gene3D" id="3.30.465.10">
    <property type="match status" value="1"/>
</dbReference>
<comment type="caution">
    <text evidence="8">The sequence shown here is derived from an EMBL/GenBank/DDBJ whole genome shotgun (WGS) entry which is preliminary data.</text>
</comment>
<reference evidence="8 9" key="1">
    <citation type="submission" date="2018-12" db="EMBL/GenBank/DDBJ databases">
        <title>First genome draft of Desulfovibrio legallis sp. nov.</title>
        <authorList>
            <person name="Ben Dhia O."/>
            <person name="Najjari A."/>
            <person name="Ferjani R."/>
            <person name="Fhoula I."/>
            <person name="Fardeau M.-L."/>
            <person name="Boudabbous A."/>
            <person name="Ouzari H.I."/>
        </authorList>
    </citation>
    <scope>NUCLEOTIDE SEQUENCE [LARGE SCALE GENOMIC DNA]</scope>
    <source>
        <strain evidence="8 9">H1T</strain>
    </source>
</reference>
<dbReference type="SUPFAM" id="SSF46548">
    <property type="entry name" value="alpha-helical ferredoxin"/>
    <property type="match status" value="1"/>
</dbReference>
<evidence type="ECO:0000259" key="6">
    <source>
        <dbReference type="PROSITE" id="PS51379"/>
    </source>
</evidence>
<dbReference type="InterPro" id="IPR051914">
    <property type="entry name" value="FAD-linked_OxidoTrans_Type4"/>
</dbReference>
<dbReference type="InterPro" id="IPR017900">
    <property type="entry name" value="4Fe4S_Fe_S_CS"/>
</dbReference>
<protein>
    <submittedName>
        <fullName evidence="8">FAD-binding oxidoreductase</fullName>
    </submittedName>
</protein>
<evidence type="ECO:0000256" key="5">
    <source>
        <dbReference type="ARBA" id="ARBA00023014"/>
    </source>
</evidence>
<evidence type="ECO:0000256" key="2">
    <source>
        <dbReference type="ARBA" id="ARBA00022723"/>
    </source>
</evidence>
<dbReference type="Pfam" id="PF02913">
    <property type="entry name" value="FAD-oxidase_C"/>
    <property type="match status" value="2"/>
</dbReference>
<keyword evidence="5" id="KW-0411">Iron-sulfur</keyword>
<dbReference type="InterPro" id="IPR016164">
    <property type="entry name" value="FAD-linked_Oxase-like_C"/>
</dbReference>
<dbReference type="GO" id="GO:0051536">
    <property type="term" value="F:iron-sulfur cluster binding"/>
    <property type="evidence" value="ECO:0007669"/>
    <property type="project" value="UniProtKB-KW"/>
</dbReference>
<dbReference type="InterPro" id="IPR006094">
    <property type="entry name" value="Oxid_FAD_bind_N"/>
</dbReference>
<dbReference type="PANTHER" id="PTHR42934:SF2">
    <property type="entry name" value="GLYCOLATE OXIDASE SUBUNIT GLCD"/>
    <property type="match status" value="1"/>
</dbReference>
<evidence type="ECO:0000313" key="9">
    <source>
        <dbReference type="Proteomes" id="UP000292919"/>
    </source>
</evidence>
<gene>
    <name evidence="8" type="ORF">EB812_04185</name>
</gene>
<dbReference type="InterPro" id="IPR004017">
    <property type="entry name" value="Cys_rich_dom"/>
</dbReference>
<dbReference type="InterPro" id="IPR036318">
    <property type="entry name" value="FAD-bd_PCMH-like_sf"/>
</dbReference>
<evidence type="ECO:0000256" key="4">
    <source>
        <dbReference type="ARBA" id="ARBA00023004"/>
    </source>
</evidence>
<name>A0A6H3FC23_9BACT</name>
<feature type="domain" description="4Fe-4S ferredoxin-type" evidence="6">
    <location>
        <begin position="780"/>
        <end position="810"/>
    </location>
</feature>
<dbReference type="PANTHER" id="PTHR42934">
    <property type="entry name" value="GLYCOLATE OXIDASE SUBUNIT GLCD"/>
    <property type="match status" value="1"/>
</dbReference>
<keyword evidence="2" id="KW-0479">Metal-binding</keyword>
<dbReference type="GO" id="GO:0046872">
    <property type="term" value="F:metal ion binding"/>
    <property type="evidence" value="ECO:0007669"/>
    <property type="project" value="UniProtKB-KW"/>
</dbReference>
<dbReference type="RefSeq" id="WP_118229378.1">
    <property type="nucleotide sequence ID" value="NZ_DBFBQU010000176.1"/>
</dbReference>
<dbReference type="Gene3D" id="3.30.70.2740">
    <property type="match status" value="1"/>
</dbReference>
<dbReference type="Pfam" id="PF01565">
    <property type="entry name" value="FAD_binding_4"/>
    <property type="match status" value="1"/>
</dbReference>
<dbReference type="GO" id="GO:0016491">
    <property type="term" value="F:oxidoreductase activity"/>
    <property type="evidence" value="ECO:0007669"/>
    <property type="project" value="UniProtKB-ARBA"/>
</dbReference>
<dbReference type="PROSITE" id="PS00198">
    <property type="entry name" value="4FE4S_FER_1"/>
    <property type="match status" value="1"/>
</dbReference>
<keyword evidence="9" id="KW-1185">Reference proteome</keyword>
<dbReference type="InterPro" id="IPR004113">
    <property type="entry name" value="FAD-bd_oxidored_4_C"/>
</dbReference>
<dbReference type="InterPro" id="IPR017896">
    <property type="entry name" value="4Fe4S_Fe-S-bd"/>
</dbReference>
<dbReference type="Gene3D" id="1.10.1060.10">
    <property type="entry name" value="Alpha-helical ferredoxin"/>
    <property type="match status" value="1"/>
</dbReference>
<dbReference type="Pfam" id="PF02754">
    <property type="entry name" value="CCG"/>
    <property type="match status" value="2"/>
</dbReference>
<dbReference type="SUPFAM" id="SSF56176">
    <property type="entry name" value="FAD-binding/transporter-associated domain-like"/>
    <property type="match status" value="1"/>
</dbReference>
<keyword evidence="3" id="KW-0274">FAD</keyword>
<dbReference type="InterPro" id="IPR009051">
    <property type="entry name" value="Helical_ferredxn"/>
</dbReference>
<sequence length="1202" mass="132510">MPHKGPHISIAPDYVVNRILRINIDDFAEWPESVRNLAIAIAEELFLVAYNPFIDAETVRQSVRESFEKESVSLAHYYATAIGEGITMFWSAYEAEADFRDKLIEALQRMLPAECVLTDPAALVESATDATDLRMELPLLVVEPDSTEQVAHLVRLANEMKFALIPRGGGSGMTGGAVPARKRTVIVSLTRLTRIGPVDLETMTVTCEAGAITQAVATAVDQAGALFSVDPASKQASSIGGNVSENAGGPMAFEYGTTLDNLLWWRMVTPTGEIITVERENHPRHKILPDETAVFVVKDVSGGVRNVVHLRGDEIRLPGLGKDVTNKVLGGLPGMQKEGVDGIITEACFIVHPKPRYKRVMVLEFFGRSMHPAAVVVRELVALRNRIREEGDYAHLSAMEEFNAKYVQAIDYKRKSEKYEGLPISVIILQVDGDDPYLLDKCVGDIVSVVERQENVDIIVAEDDKEAERFWEDRHKLSAIAKRTSGFKMNEDVVIPMNRIPDFALFLEQINLECTAAAYRHALQEVGRLPGFPLEDKDFNREFSQVSKAASGDVPAGEVSDTEMSARATAFLEALQEKYPHLAKKIAGLRDYMEASRIVVASHMHAGDGNCHVNIPVNSNDARMLEEAEETAARVMAECQEMGGEVSGEHGIGITKIAFFGKEKMDALRAFKERVDPRDVMNPAKLVYRELPVRPFTFSFNRLIRDIRESGLPDKDKLISLLTAIQVCTRCGKCKQVCAMCYPERSMQYHPRNKNMVLGMLLEAVYYSQVNKGRIDERLLKAMRDLVEHCTACGRCMANCPVKIPSGEVALTLRALLEHEGASGHPIKDRALEWLARDIAHRAPKAAKMASLGQKMQNKVLGFVPEIWKRRMQSPMFSGRGPKMGYTNLYEALKLHRGSVFAPAEPAPGMPCVLYFPGCGGALFYDRIGMSSIMLLLRAGFAVAVPPRHLCCGFPLLAAGLDTAFEDNLAQNRQYLTSMLRGLTKQGFSVKHLATACGSCRDGLERMHMEALFPDVTIRDVGQIVLPLLHKEDLAAPLPAGTELIYHGACHCEWADVHKSKGQNQIVRALADFSGAKVRLNPGCCGESGMGAVTSPQIYNLLRARKQERLAKEFAGGYAGPVVVGCPSCKIGIARGLINMHDKRPVLHVMEWLAGLLDGEDRRQSFRKKVNETRGEVRVVDLTGTAPVAGAAVEEKQEDSDA</sequence>
<dbReference type="PROSITE" id="PS51387">
    <property type="entry name" value="FAD_PCMH"/>
    <property type="match status" value="1"/>
</dbReference>
<dbReference type="SUPFAM" id="SSF55103">
    <property type="entry name" value="FAD-linked oxidases, C-terminal domain"/>
    <property type="match status" value="1"/>
</dbReference>
<evidence type="ECO:0000256" key="1">
    <source>
        <dbReference type="ARBA" id="ARBA00022630"/>
    </source>
</evidence>
<keyword evidence="1" id="KW-0285">Flavoprotein</keyword>
<organism evidence="8 9">
    <name type="scientific">Desulfovibrio legallii</name>
    <dbReference type="NCBI Taxonomy" id="571438"/>
    <lineage>
        <taxon>Bacteria</taxon>
        <taxon>Pseudomonadati</taxon>
        <taxon>Thermodesulfobacteriota</taxon>
        <taxon>Desulfovibrionia</taxon>
        <taxon>Desulfovibrionales</taxon>
        <taxon>Desulfovibrionaceae</taxon>
        <taxon>Desulfovibrio</taxon>
    </lineage>
</organism>
<dbReference type="EMBL" id="SIXC01000004">
    <property type="protein sequence ID" value="TBH80789.1"/>
    <property type="molecule type" value="Genomic_DNA"/>
</dbReference>
<evidence type="ECO:0000256" key="3">
    <source>
        <dbReference type="ARBA" id="ARBA00022827"/>
    </source>
</evidence>
<dbReference type="AlphaFoldDB" id="A0A6H3FC23"/>
<keyword evidence="4" id="KW-0408">Iron</keyword>